<sequence length="44" mass="5402">MKFFESEDYQNNWPDKKIPDGTYYYHLRNPETGQQYKGWVEVAQ</sequence>
<proteinExistence type="predicted"/>
<dbReference type="Proteomes" id="UP000644147">
    <property type="component" value="Unassembled WGS sequence"/>
</dbReference>
<gene>
    <name evidence="1" type="ORF">I5M27_10305</name>
</gene>
<keyword evidence="2" id="KW-1185">Reference proteome</keyword>
<evidence type="ECO:0008006" key="3">
    <source>
        <dbReference type="Google" id="ProtNLM"/>
    </source>
</evidence>
<dbReference type="EMBL" id="JAEHFX010000004">
    <property type="protein sequence ID" value="MBK0403379.1"/>
    <property type="molecule type" value="Genomic_DNA"/>
</dbReference>
<reference evidence="1 2" key="1">
    <citation type="submission" date="2020-12" db="EMBL/GenBank/DDBJ databases">
        <title>Bacterial novel species Adhaeribacter sp. BT258 isolated from soil.</title>
        <authorList>
            <person name="Jung H.-Y."/>
        </authorList>
    </citation>
    <scope>NUCLEOTIDE SEQUENCE [LARGE SCALE GENOMIC DNA]</scope>
    <source>
        <strain evidence="1 2">BT258</strain>
    </source>
</reference>
<evidence type="ECO:0000313" key="2">
    <source>
        <dbReference type="Proteomes" id="UP000644147"/>
    </source>
</evidence>
<evidence type="ECO:0000313" key="1">
    <source>
        <dbReference type="EMBL" id="MBK0403379.1"/>
    </source>
</evidence>
<protein>
    <recommendedName>
        <fullName evidence="3">Gliding motility-associated C-terminal domain-containing protein</fullName>
    </recommendedName>
</protein>
<name>A0ABS1C222_9BACT</name>
<comment type="caution">
    <text evidence="1">The sequence shown here is derived from an EMBL/GenBank/DDBJ whole genome shotgun (WGS) entry which is preliminary data.</text>
</comment>
<accession>A0ABS1C222</accession>
<organism evidence="1 2">
    <name type="scientific">Adhaeribacter terrigena</name>
    <dbReference type="NCBI Taxonomy" id="2793070"/>
    <lineage>
        <taxon>Bacteria</taxon>
        <taxon>Pseudomonadati</taxon>
        <taxon>Bacteroidota</taxon>
        <taxon>Cytophagia</taxon>
        <taxon>Cytophagales</taxon>
        <taxon>Hymenobacteraceae</taxon>
        <taxon>Adhaeribacter</taxon>
    </lineage>
</organism>